<dbReference type="RefSeq" id="XP_033430539.1">
    <property type="nucleotide sequence ID" value="XM_033564782.1"/>
</dbReference>
<sequence>MFTESGPSYTVILYLKRHLTRSTEIMEYENFSRKELGEILSDFLQSIDFYMPPFSYDFSLEEPIMSYFDSQPWPPAIRKKAVGMAKWMSTGIGMCYPFTDRDSQIKYAIHGIYVLFIEGVLEELGSALDNFAMNLLLGKCQESPVLQSFADFLASGQTYLGCLGNTVNIKSAIEFINGCILERDLDGKITPPTGAVNFPKYLRDKTGFSEPYAHFCFPQKIYPESKYLQTYLPVVPDITEYTCYTNDILSFYKESIVGHERLNYISNYANTQGVGLADALREVCANVTRNVHNVRSVLANHPEMLKNVEEYFRGYAAWYLNQKRYRLDDIQIRGADDQRYELTPTQPDGLSRE</sequence>
<dbReference type="InterPro" id="IPR008949">
    <property type="entry name" value="Isoprenoid_synthase_dom_sf"/>
</dbReference>
<dbReference type="GO" id="GO:0016838">
    <property type="term" value="F:carbon-oxygen lyase activity, acting on phosphates"/>
    <property type="evidence" value="ECO:0007669"/>
    <property type="project" value="InterPro"/>
</dbReference>
<accession>A0A5M9MWA3</accession>
<evidence type="ECO:0000256" key="2">
    <source>
        <dbReference type="ARBA" id="ARBA00023239"/>
    </source>
</evidence>
<keyword evidence="2" id="KW-0456">Lyase</keyword>
<reference evidence="3 4" key="1">
    <citation type="submission" date="2019-08" db="EMBL/GenBank/DDBJ databases">
        <title>The genome sequence of a newly discovered highly antifungal drug resistant Aspergillus species, Aspergillus tanneri NIH 1004.</title>
        <authorList>
            <person name="Mounaud S."/>
            <person name="Singh I."/>
            <person name="Joardar V."/>
            <person name="Pakala S."/>
            <person name="Pakala S."/>
            <person name="Venepally P."/>
            <person name="Chung J.K."/>
            <person name="Losada L."/>
            <person name="Nierman W.C."/>
        </authorList>
    </citation>
    <scope>NUCLEOTIDE SEQUENCE [LARGE SCALE GENOMIC DNA]</scope>
    <source>
        <strain evidence="3 4">NIH1004</strain>
    </source>
</reference>
<comment type="caution">
    <text evidence="3">The sequence shown here is derived from an EMBL/GenBank/DDBJ whole genome shotgun (WGS) entry which is preliminary data.</text>
</comment>
<dbReference type="OrthoDB" id="2998174at2759"/>
<evidence type="ECO:0000313" key="3">
    <source>
        <dbReference type="EMBL" id="KAA8651178.1"/>
    </source>
</evidence>
<comment type="similarity">
    <text evidence="1">Belongs to the trichodiene synthase family.</text>
</comment>
<organism evidence="3 4">
    <name type="scientific">Aspergillus tanneri</name>
    <dbReference type="NCBI Taxonomy" id="1220188"/>
    <lineage>
        <taxon>Eukaryota</taxon>
        <taxon>Fungi</taxon>
        <taxon>Dikarya</taxon>
        <taxon>Ascomycota</taxon>
        <taxon>Pezizomycotina</taxon>
        <taxon>Eurotiomycetes</taxon>
        <taxon>Eurotiomycetidae</taxon>
        <taxon>Eurotiales</taxon>
        <taxon>Aspergillaceae</taxon>
        <taxon>Aspergillus</taxon>
        <taxon>Aspergillus subgen. Circumdati</taxon>
    </lineage>
</organism>
<dbReference type="Gene3D" id="1.10.600.10">
    <property type="entry name" value="Farnesyl Diphosphate Synthase"/>
    <property type="match status" value="1"/>
</dbReference>
<dbReference type="SUPFAM" id="SSF48576">
    <property type="entry name" value="Terpenoid synthases"/>
    <property type="match status" value="1"/>
</dbReference>
<dbReference type="VEuPathDB" id="FungiDB:EYZ11_007032"/>
<proteinExistence type="inferred from homology"/>
<gene>
    <name evidence="3" type="ORF">ATNIH1004_000056</name>
</gene>
<dbReference type="AlphaFoldDB" id="A0A5M9MWA3"/>
<protein>
    <submittedName>
        <fullName evidence="3">Terpene cyclase</fullName>
    </submittedName>
</protein>
<dbReference type="Proteomes" id="UP000324241">
    <property type="component" value="Unassembled WGS sequence"/>
</dbReference>
<dbReference type="EMBL" id="QUQM01000002">
    <property type="protein sequence ID" value="KAA8651178.1"/>
    <property type="molecule type" value="Genomic_DNA"/>
</dbReference>
<dbReference type="GeneID" id="54322758"/>
<evidence type="ECO:0000256" key="1">
    <source>
        <dbReference type="ARBA" id="ARBA00007946"/>
    </source>
</evidence>
<evidence type="ECO:0000313" key="4">
    <source>
        <dbReference type="Proteomes" id="UP000324241"/>
    </source>
</evidence>
<dbReference type="Pfam" id="PF06330">
    <property type="entry name" value="TRI5"/>
    <property type="match status" value="1"/>
</dbReference>
<dbReference type="InterPro" id="IPR024652">
    <property type="entry name" value="Trichodiene_synth"/>
</dbReference>
<name>A0A5M9MWA3_9EURO</name>